<dbReference type="Proteomes" id="UP000037460">
    <property type="component" value="Unassembled WGS sequence"/>
</dbReference>
<evidence type="ECO:0000256" key="6">
    <source>
        <dbReference type="SAM" id="Phobius"/>
    </source>
</evidence>
<dbReference type="InterPro" id="IPR050846">
    <property type="entry name" value="TLCD"/>
</dbReference>
<keyword evidence="3 6" id="KW-1133">Transmembrane helix</keyword>
<evidence type="ECO:0000313" key="8">
    <source>
        <dbReference type="EMBL" id="KOO33224.1"/>
    </source>
</evidence>
<evidence type="ECO:0000256" key="5">
    <source>
        <dbReference type="PROSITE-ProRule" id="PRU00205"/>
    </source>
</evidence>
<comment type="subcellular location">
    <subcellularLocation>
        <location evidence="1">Membrane</location>
        <topology evidence="1">Multi-pass membrane protein</topology>
    </subcellularLocation>
</comment>
<evidence type="ECO:0000256" key="3">
    <source>
        <dbReference type="ARBA" id="ARBA00022989"/>
    </source>
</evidence>
<keyword evidence="9" id="KW-1185">Reference proteome</keyword>
<feature type="transmembrane region" description="Helical" evidence="6">
    <location>
        <begin position="98"/>
        <end position="122"/>
    </location>
</feature>
<dbReference type="AlphaFoldDB" id="A0A0M0K331"/>
<dbReference type="PANTHER" id="PTHR13439:SF0">
    <property type="entry name" value="TOPOISOMERASE I DAMAGE AFFECTED PROTEIN 4"/>
    <property type="match status" value="1"/>
</dbReference>
<dbReference type="OrthoDB" id="10266980at2759"/>
<evidence type="ECO:0000256" key="1">
    <source>
        <dbReference type="ARBA" id="ARBA00004141"/>
    </source>
</evidence>
<evidence type="ECO:0000256" key="4">
    <source>
        <dbReference type="ARBA" id="ARBA00023136"/>
    </source>
</evidence>
<protein>
    <recommendedName>
        <fullName evidence="7">TLC domain-containing protein</fullName>
    </recommendedName>
</protein>
<feature type="transmembrane region" description="Helical" evidence="6">
    <location>
        <begin position="69"/>
        <end position="92"/>
    </location>
</feature>
<name>A0A0M0K331_9EUKA</name>
<dbReference type="GO" id="GO:0055088">
    <property type="term" value="P:lipid homeostasis"/>
    <property type="evidence" value="ECO:0007669"/>
    <property type="project" value="TreeGrafter"/>
</dbReference>
<feature type="domain" description="TLC" evidence="7">
    <location>
        <begin position="1"/>
        <end position="132"/>
    </location>
</feature>
<reference evidence="9" key="1">
    <citation type="journal article" date="2015" name="PLoS Genet.">
        <title>Genome Sequence and Transcriptome Analyses of Chrysochromulina tobin: Metabolic Tools for Enhanced Algal Fitness in the Prominent Order Prymnesiales (Haptophyceae).</title>
        <authorList>
            <person name="Hovde B.T."/>
            <person name="Deodato C.R."/>
            <person name="Hunsperger H.M."/>
            <person name="Ryken S.A."/>
            <person name="Yost W."/>
            <person name="Jha R.K."/>
            <person name="Patterson J."/>
            <person name="Monnat R.J. Jr."/>
            <person name="Barlow S.B."/>
            <person name="Starkenburg S.R."/>
            <person name="Cattolico R.A."/>
        </authorList>
    </citation>
    <scope>NUCLEOTIDE SEQUENCE</scope>
    <source>
        <strain evidence="9">CCMP291</strain>
    </source>
</reference>
<keyword evidence="4 5" id="KW-0472">Membrane</keyword>
<dbReference type="GO" id="GO:0005783">
    <property type="term" value="C:endoplasmic reticulum"/>
    <property type="evidence" value="ECO:0007669"/>
    <property type="project" value="TreeGrafter"/>
</dbReference>
<dbReference type="PROSITE" id="PS50922">
    <property type="entry name" value="TLC"/>
    <property type="match status" value="1"/>
</dbReference>
<dbReference type="EMBL" id="JWZX01001571">
    <property type="protein sequence ID" value="KOO33224.1"/>
    <property type="molecule type" value="Genomic_DNA"/>
</dbReference>
<sequence length="139" mass="15952">MKLPMYVQIWGHHILSMLIWPIGLHTNIATVFIAWFLLSEGSNIFLNCRTLLIKFNAGHGAKFAAANALFSLSFLVLRILPIPLFMAFWYGFDWSHTTWFTLAMAASSTPLPVMLNLYWFSLMRSMVSPSKKKKLKEKP</sequence>
<evidence type="ECO:0000313" key="9">
    <source>
        <dbReference type="Proteomes" id="UP000037460"/>
    </source>
</evidence>
<organism evidence="8 9">
    <name type="scientific">Chrysochromulina tobinii</name>
    <dbReference type="NCBI Taxonomy" id="1460289"/>
    <lineage>
        <taxon>Eukaryota</taxon>
        <taxon>Haptista</taxon>
        <taxon>Haptophyta</taxon>
        <taxon>Prymnesiophyceae</taxon>
        <taxon>Prymnesiales</taxon>
        <taxon>Chrysochromulinaceae</taxon>
        <taxon>Chrysochromulina</taxon>
    </lineage>
</organism>
<dbReference type="Pfam" id="PF03798">
    <property type="entry name" value="TRAM_LAG1_CLN8"/>
    <property type="match status" value="1"/>
</dbReference>
<dbReference type="InterPro" id="IPR006634">
    <property type="entry name" value="TLC-dom"/>
</dbReference>
<dbReference type="PANTHER" id="PTHR13439">
    <property type="entry name" value="CT120 PROTEIN"/>
    <property type="match status" value="1"/>
</dbReference>
<evidence type="ECO:0000259" key="7">
    <source>
        <dbReference type="PROSITE" id="PS50922"/>
    </source>
</evidence>
<keyword evidence="2 5" id="KW-0812">Transmembrane</keyword>
<proteinExistence type="predicted"/>
<dbReference type="GO" id="GO:0016020">
    <property type="term" value="C:membrane"/>
    <property type="evidence" value="ECO:0007669"/>
    <property type="project" value="UniProtKB-SubCell"/>
</dbReference>
<evidence type="ECO:0000256" key="2">
    <source>
        <dbReference type="ARBA" id="ARBA00022692"/>
    </source>
</evidence>
<feature type="transmembrane region" description="Helical" evidence="6">
    <location>
        <begin position="12"/>
        <end position="38"/>
    </location>
</feature>
<comment type="caution">
    <text evidence="8">The sequence shown here is derived from an EMBL/GenBank/DDBJ whole genome shotgun (WGS) entry which is preliminary data.</text>
</comment>
<accession>A0A0M0K331</accession>
<gene>
    <name evidence="8" type="ORF">Ctob_010668</name>
</gene>